<dbReference type="EMBL" id="BAABAB010000006">
    <property type="protein sequence ID" value="GAA3610381.1"/>
    <property type="molecule type" value="Genomic_DNA"/>
</dbReference>
<reference evidence="2" key="1">
    <citation type="journal article" date="2019" name="Int. J. Syst. Evol. Microbiol.">
        <title>The Global Catalogue of Microorganisms (GCM) 10K type strain sequencing project: providing services to taxonomists for standard genome sequencing and annotation.</title>
        <authorList>
            <consortium name="The Broad Institute Genomics Platform"/>
            <consortium name="The Broad Institute Genome Sequencing Center for Infectious Disease"/>
            <person name="Wu L."/>
            <person name="Ma J."/>
        </authorList>
    </citation>
    <scope>NUCLEOTIDE SEQUENCE [LARGE SCALE GENOMIC DNA]</scope>
    <source>
        <strain evidence="2">JCM 16929</strain>
    </source>
</reference>
<evidence type="ECO:0000313" key="2">
    <source>
        <dbReference type="Proteomes" id="UP001501490"/>
    </source>
</evidence>
<dbReference type="Proteomes" id="UP001501490">
    <property type="component" value="Unassembled WGS sequence"/>
</dbReference>
<evidence type="ECO:0000313" key="1">
    <source>
        <dbReference type="EMBL" id="GAA3610381.1"/>
    </source>
</evidence>
<dbReference type="RefSeq" id="WP_344801998.1">
    <property type="nucleotide sequence ID" value="NZ_BAABAB010000006.1"/>
</dbReference>
<accession>A0ABP6ZI20</accession>
<sequence>MLEYAVDNDVLADNAARRVRAVKAKVPKRARDHTRAMTRAERDNVIALAHTTSLGLI</sequence>
<organism evidence="1 2">
    <name type="scientific">Microlunatus ginsengisoli</name>
    <dbReference type="NCBI Taxonomy" id="363863"/>
    <lineage>
        <taxon>Bacteria</taxon>
        <taxon>Bacillati</taxon>
        <taxon>Actinomycetota</taxon>
        <taxon>Actinomycetes</taxon>
        <taxon>Propionibacteriales</taxon>
        <taxon>Propionibacteriaceae</taxon>
        <taxon>Microlunatus</taxon>
    </lineage>
</organism>
<keyword evidence="2" id="KW-1185">Reference proteome</keyword>
<name>A0ABP6ZI20_9ACTN</name>
<gene>
    <name evidence="1" type="ORF">GCM10022236_10080</name>
</gene>
<proteinExistence type="predicted"/>
<comment type="caution">
    <text evidence="1">The sequence shown here is derived from an EMBL/GenBank/DDBJ whole genome shotgun (WGS) entry which is preliminary data.</text>
</comment>
<protein>
    <submittedName>
        <fullName evidence="1">Uncharacterized protein</fullName>
    </submittedName>
</protein>